<protein>
    <submittedName>
        <fullName evidence="1">Uncharacterized protein</fullName>
    </submittedName>
</protein>
<dbReference type="EMBL" id="JARKIE010000051">
    <property type="protein sequence ID" value="KAJ7692610.1"/>
    <property type="molecule type" value="Genomic_DNA"/>
</dbReference>
<comment type="caution">
    <text evidence="1">The sequence shown here is derived from an EMBL/GenBank/DDBJ whole genome shotgun (WGS) entry which is preliminary data.</text>
</comment>
<sequence>ASAVLVLWAPCVYNHYHERDAKLRQHFPHLPRLFAKSVFSCAAFNFGPDVWTFKHCDGQNAPFGWCPVTVLGNFDHTKGGHLILWDLELIIEFPAGSTILIPSATIIHSNTPREERASFTQYTPGRLLRFVDNEFHIKSQFASEDPAGYARMCEEKGTCWEMGLGLLSTLDELFEPA</sequence>
<reference evidence="1" key="1">
    <citation type="submission" date="2023-03" db="EMBL/GenBank/DDBJ databases">
        <title>Massive genome expansion in bonnet fungi (Mycena s.s.) driven by repeated elements and novel gene families across ecological guilds.</title>
        <authorList>
            <consortium name="Lawrence Berkeley National Laboratory"/>
            <person name="Harder C.B."/>
            <person name="Miyauchi S."/>
            <person name="Viragh M."/>
            <person name="Kuo A."/>
            <person name="Thoen E."/>
            <person name="Andreopoulos B."/>
            <person name="Lu D."/>
            <person name="Skrede I."/>
            <person name="Drula E."/>
            <person name="Henrissat B."/>
            <person name="Morin E."/>
            <person name="Kohler A."/>
            <person name="Barry K."/>
            <person name="LaButti K."/>
            <person name="Morin E."/>
            <person name="Salamov A."/>
            <person name="Lipzen A."/>
            <person name="Mereny Z."/>
            <person name="Hegedus B."/>
            <person name="Baldrian P."/>
            <person name="Stursova M."/>
            <person name="Weitz H."/>
            <person name="Taylor A."/>
            <person name="Grigoriev I.V."/>
            <person name="Nagy L.G."/>
            <person name="Martin F."/>
            <person name="Kauserud H."/>
        </authorList>
    </citation>
    <scope>NUCLEOTIDE SEQUENCE</scope>
    <source>
        <strain evidence="1">CBHHK067</strain>
    </source>
</reference>
<feature type="non-terminal residue" evidence="1">
    <location>
        <position position="1"/>
    </location>
</feature>
<evidence type="ECO:0000313" key="2">
    <source>
        <dbReference type="Proteomes" id="UP001221757"/>
    </source>
</evidence>
<keyword evidence="2" id="KW-1185">Reference proteome</keyword>
<accession>A0AAD7DJ55</accession>
<gene>
    <name evidence="1" type="ORF">B0H17DRAFT_933922</name>
</gene>
<dbReference type="AlphaFoldDB" id="A0AAD7DJ55"/>
<dbReference type="Proteomes" id="UP001221757">
    <property type="component" value="Unassembled WGS sequence"/>
</dbReference>
<evidence type="ECO:0000313" key="1">
    <source>
        <dbReference type="EMBL" id="KAJ7692610.1"/>
    </source>
</evidence>
<organism evidence="1 2">
    <name type="scientific">Mycena rosella</name>
    <name type="common">Pink bonnet</name>
    <name type="synonym">Agaricus rosellus</name>
    <dbReference type="NCBI Taxonomy" id="1033263"/>
    <lineage>
        <taxon>Eukaryota</taxon>
        <taxon>Fungi</taxon>
        <taxon>Dikarya</taxon>
        <taxon>Basidiomycota</taxon>
        <taxon>Agaricomycotina</taxon>
        <taxon>Agaricomycetes</taxon>
        <taxon>Agaricomycetidae</taxon>
        <taxon>Agaricales</taxon>
        <taxon>Marasmiineae</taxon>
        <taxon>Mycenaceae</taxon>
        <taxon>Mycena</taxon>
    </lineage>
</organism>
<dbReference type="Gene3D" id="3.60.130.30">
    <property type="match status" value="1"/>
</dbReference>
<name>A0AAD7DJ55_MYCRO</name>
<proteinExistence type="predicted"/>